<evidence type="ECO:0000256" key="1">
    <source>
        <dbReference type="SAM" id="MobiDB-lite"/>
    </source>
</evidence>
<evidence type="ECO:0000313" key="2">
    <source>
        <dbReference type="EMBL" id="JAV89467.1"/>
    </source>
</evidence>
<organism evidence="2">
    <name type="scientific">Photinus pyralis</name>
    <name type="common">Common eastern firefly</name>
    <name type="synonym">Lampyris pyralis</name>
    <dbReference type="NCBI Taxonomy" id="7054"/>
    <lineage>
        <taxon>Eukaryota</taxon>
        <taxon>Metazoa</taxon>
        <taxon>Ecdysozoa</taxon>
        <taxon>Arthropoda</taxon>
        <taxon>Hexapoda</taxon>
        <taxon>Insecta</taxon>
        <taxon>Pterygota</taxon>
        <taxon>Neoptera</taxon>
        <taxon>Endopterygota</taxon>
        <taxon>Coleoptera</taxon>
        <taxon>Polyphaga</taxon>
        <taxon>Elateriformia</taxon>
        <taxon>Elateroidea</taxon>
        <taxon>Lampyridae</taxon>
        <taxon>Lampyrinae</taxon>
        <taxon>Photinus</taxon>
    </lineage>
</organism>
<sequence>MDPWSCTNQTDFLWSNSTSRSTYQLGLPHGDKSEGPNGFEDNFKPLVSDTLPDSQAYLAGLETKLAKLKSDPNVLQQLAEKREACLRQLLLTNSESDTDISLDTPIEPSPILRTIAPSKQALTEGELVTLIQYDQLVNGEQHSKPNTD</sequence>
<dbReference type="PANTHER" id="PTHR31800">
    <property type="entry name" value="COILED-COIL DOMAIN-CONTAINING PROTEIN 32"/>
    <property type="match status" value="1"/>
</dbReference>
<dbReference type="GO" id="GO:0044782">
    <property type="term" value="P:cilium organization"/>
    <property type="evidence" value="ECO:0007669"/>
    <property type="project" value="TreeGrafter"/>
</dbReference>
<dbReference type="EMBL" id="GEZM01020004">
    <property type="protein sequence ID" value="JAV89467.1"/>
    <property type="molecule type" value="Transcribed_RNA"/>
</dbReference>
<dbReference type="InterPro" id="IPR028039">
    <property type="entry name" value="CCDC32"/>
</dbReference>
<dbReference type="AlphaFoldDB" id="A0A1Y1N1P6"/>
<proteinExistence type="predicted"/>
<protein>
    <submittedName>
        <fullName evidence="2">Uncharacterized protein</fullName>
    </submittedName>
</protein>
<dbReference type="PANTHER" id="PTHR31800:SF1">
    <property type="entry name" value="COILED-COIL DOMAIN-CONTAINING PROTEIN 32"/>
    <property type="match status" value="1"/>
</dbReference>
<feature type="region of interest" description="Disordered" evidence="1">
    <location>
        <begin position="23"/>
        <end position="46"/>
    </location>
</feature>
<dbReference type="Pfam" id="PF14989">
    <property type="entry name" value="CCDC32"/>
    <property type="match status" value="1"/>
</dbReference>
<reference evidence="2" key="1">
    <citation type="journal article" date="2016" name="Sci. Rep.">
        <title>Molecular characterization of firefly nuptial gifts: a multi-omics approach sheds light on postcopulatory sexual selection.</title>
        <authorList>
            <person name="Al-Wathiqui N."/>
            <person name="Fallon T.R."/>
            <person name="South A."/>
            <person name="Weng J.K."/>
            <person name="Lewis S.M."/>
        </authorList>
    </citation>
    <scope>NUCLEOTIDE SEQUENCE</scope>
</reference>
<accession>A0A1Y1N1P6</accession>
<name>A0A1Y1N1P6_PHOPY</name>